<keyword evidence="2" id="KW-1185">Reference proteome</keyword>
<feature type="non-terminal residue" evidence="1">
    <location>
        <position position="89"/>
    </location>
</feature>
<accession>A0ACA9NXH2</accession>
<dbReference type="Proteomes" id="UP000789702">
    <property type="component" value="Unassembled WGS sequence"/>
</dbReference>
<proteinExistence type="predicted"/>
<dbReference type="EMBL" id="CAJVPU010021349">
    <property type="protein sequence ID" value="CAG8680841.1"/>
    <property type="molecule type" value="Genomic_DNA"/>
</dbReference>
<sequence>MGSKKDLTEGQQGAIIYGYKRGDSLRTIAAAVGCCKSSVGNIIEEYKRQSICQKERPGNLNELDALVKKSWKDTPPELCRRLADSMINR</sequence>
<reference evidence="1" key="1">
    <citation type="submission" date="2021-06" db="EMBL/GenBank/DDBJ databases">
        <authorList>
            <person name="Kallberg Y."/>
            <person name="Tangrot J."/>
            <person name="Rosling A."/>
        </authorList>
    </citation>
    <scope>NUCLEOTIDE SEQUENCE</scope>
    <source>
        <strain evidence="1">IL203A</strain>
    </source>
</reference>
<gene>
    <name evidence="1" type="ORF">DHETER_LOCUS10644</name>
</gene>
<name>A0ACA9NXH2_9GLOM</name>
<organism evidence="1 2">
    <name type="scientific">Dentiscutata heterogama</name>
    <dbReference type="NCBI Taxonomy" id="1316150"/>
    <lineage>
        <taxon>Eukaryota</taxon>
        <taxon>Fungi</taxon>
        <taxon>Fungi incertae sedis</taxon>
        <taxon>Mucoromycota</taxon>
        <taxon>Glomeromycotina</taxon>
        <taxon>Glomeromycetes</taxon>
        <taxon>Diversisporales</taxon>
        <taxon>Gigasporaceae</taxon>
        <taxon>Dentiscutata</taxon>
    </lineage>
</organism>
<protein>
    <submittedName>
        <fullName evidence="1">12922_t:CDS:1</fullName>
    </submittedName>
</protein>
<comment type="caution">
    <text evidence="1">The sequence shown here is derived from an EMBL/GenBank/DDBJ whole genome shotgun (WGS) entry which is preliminary data.</text>
</comment>
<evidence type="ECO:0000313" key="1">
    <source>
        <dbReference type="EMBL" id="CAG8680841.1"/>
    </source>
</evidence>
<evidence type="ECO:0000313" key="2">
    <source>
        <dbReference type="Proteomes" id="UP000789702"/>
    </source>
</evidence>